<proteinExistence type="predicted"/>
<evidence type="ECO:0000256" key="1">
    <source>
        <dbReference type="ARBA" id="ARBA00022729"/>
    </source>
</evidence>
<dbReference type="Pfam" id="PF01839">
    <property type="entry name" value="FG-GAP"/>
    <property type="match status" value="4"/>
</dbReference>
<dbReference type="SUPFAM" id="SSF69318">
    <property type="entry name" value="Integrin alpha N-terminal domain"/>
    <property type="match status" value="1"/>
</dbReference>
<dbReference type="PANTHER" id="PTHR23221:SF7">
    <property type="entry name" value="PHOSPHATIDYLINOSITOL-GLYCAN-SPECIFIC PHOSPHOLIPASE D"/>
    <property type="match status" value="1"/>
</dbReference>
<comment type="caution">
    <text evidence="6">The sequence shown here is derived from an EMBL/GenBank/DDBJ whole genome shotgun (WGS) entry which is preliminary data.</text>
</comment>
<protein>
    <submittedName>
        <fullName evidence="6">VCBS repeat-containing protein</fullName>
    </submittedName>
</protein>
<keyword evidence="2" id="KW-0677">Repeat</keyword>
<dbReference type="EMBL" id="JBEYBN010000004">
    <property type="protein sequence ID" value="MEU2265713.1"/>
    <property type="molecule type" value="Genomic_DNA"/>
</dbReference>
<dbReference type="PROSITE" id="PS51470">
    <property type="entry name" value="FG_GAP"/>
    <property type="match status" value="2"/>
</dbReference>
<dbReference type="Gene3D" id="2.130.10.130">
    <property type="entry name" value="Integrin alpha, N-terminal"/>
    <property type="match status" value="4"/>
</dbReference>
<gene>
    <name evidence="6" type="ORF">ABZ568_04550</name>
</gene>
<evidence type="ECO:0000313" key="7">
    <source>
        <dbReference type="Proteomes" id="UP001550603"/>
    </source>
</evidence>
<dbReference type="Pfam" id="PF13517">
    <property type="entry name" value="FG-GAP_3"/>
    <property type="match status" value="1"/>
</dbReference>
<dbReference type="RefSeq" id="WP_359785417.1">
    <property type="nucleotide sequence ID" value="NZ_JBEYBN010000004.1"/>
</dbReference>
<evidence type="ECO:0000313" key="6">
    <source>
        <dbReference type="EMBL" id="MEU2265713.1"/>
    </source>
</evidence>
<reference evidence="6 7" key="1">
    <citation type="submission" date="2024-06" db="EMBL/GenBank/DDBJ databases">
        <title>The Natural Products Discovery Center: Release of the First 8490 Sequenced Strains for Exploring Actinobacteria Biosynthetic Diversity.</title>
        <authorList>
            <person name="Kalkreuter E."/>
            <person name="Kautsar S.A."/>
            <person name="Yang D."/>
            <person name="Bader C.D."/>
            <person name="Teijaro C.N."/>
            <person name="Fluegel L."/>
            <person name="Davis C.M."/>
            <person name="Simpson J.R."/>
            <person name="Lauterbach L."/>
            <person name="Steele A.D."/>
            <person name="Gui C."/>
            <person name="Meng S."/>
            <person name="Li G."/>
            <person name="Viehrig K."/>
            <person name="Ye F."/>
            <person name="Su P."/>
            <person name="Kiefer A.F."/>
            <person name="Nichols A."/>
            <person name="Cepeda A.J."/>
            <person name="Yan W."/>
            <person name="Fan B."/>
            <person name="Jiang Y."/>
            <person name="Adhikari A."/>
            <person name="Zheng C.-J."/>
            <person name="Schuster L."/>
            <person name="Cowan T.M."/>
            <person name="Smanski M.J."/>
            <person name="Chevrette M.G."/>
            <person name="De Carvalho L.P.S."/>
            <person name="Shen B."/>
        </authorList>
    </citation>
    <scope>NUCLEOTIDE SEQUENCE [LARGE SCALE GENOMIC DNA]</scope>
    <source>
        <strain evidence="6 7">NPDC019583</strain>
    </source>
</reference>
<dbReference type="InterPro" id="IPR013519">
    <property type="entry name" value="Int_alpha_beta-p"/>
</dbReference>
<keyword evidence="7" id="KW-1185">Reference proteome</keyword>
<keyword evidence="1" id="KW-0732">Signal</keyword>
<dbReference type="PROSITE" id="PS51257">
    <property type="entry name" value="PROKAR_LIPOPROTEIN"/>
    <property type="match status" value="1"/>
</dbReference>
<keyword evidence="3" id="KW-0378">Hydrolase</keyword>
<feature type="compositionally biased region" description="Low complexity" evidence="5">
    <location>
        <begin position="1"/>
        <end position="21"/>
    </location>
</feature>
<keyword evidence="4" id="KW-0325">Glycoprotein</keyword>
<sequence length="533" mass="52747">MTARRPPRGSASAPTSGGATACARNTAGVPGGCENDRTHLSTSTSDPTGTPMRKRTLLLATALTTGLLTALPAQAATAAPAGGPTADFNGDGYGDVAFAAPYAKVDGQGMAGYVAVVYGGATGLDPAKRTVVSQNTAGVPGAAEAEDTFGDALAVADLNGDGYTDLAAGSSGEDVGTDTDGGSVTVLWGSASGLKNGTTIKDPAVSEHDHWGRLLTTGDFDGDGKADLAVGTGSSHVYVVRGPFTTTGTSGAARKIGTPETAYSVDAMDAGDTNADGRSDLVLTYRVRLNEDGTGSWSKGVAYLGTPTGPDTSVPRPLNGGTSLALGDINGDGYDEIALGNVFSKEDDHSGSLGGQVVVIRGSEGGPVNGDAPMAELTQDSEGVPGGDEAGDGFGGAVSIGDTDGDGYGDLAIGVVFEDVSTTEDTGATVLMNGSATGVSRTGARTFTQATAGVPGSAEAMDYFGSDVLLADLTKDGRAEFTITAGFEDEGVGALTTLRGSATGPVTDGARSFGPGSLGQTRSYGAFGTGLIG</sequence>
<dbReference type="InterPro" id="IPR013517">
    <property type="entry name" value="FG-GAP"/>
</dbReference>
<evidence type="ECO:0000256" key="3">
    <source>
        <dbReference type="ARBA" id="ARBA00022801"/>
    </source>
</evidence>
<evidence type="ECO:0000256" key="2">
    <source>
        <dbReference type="ARBA" id="ARBA00022737"/>
    </source>
</evidence>
<dbReference type="PANTHER" id="PTHR23221">
    <property type="entry name" value="GLYCOSYLPHOSPHATIDYLINOSITOL PHOSPHOLIPASE D"/>
    <property type="match status" value="1"/>
</dbReference>
<dbReference type="InterPro" id="IPR028994">
    <property type="entry name" value="Integrin_alpha_N"/>
</dbReference>
<dbReference type="SMART" id="SM00191">
    <property type="entry name" value="Int_alpha"/>
    <property type="match status" value="6"/>
</dbReference>
<accession>A0ABV2XNZ6</accession>
<evidence type="ECO:0000256" key="5">
    <source>
        <dbReference type="SAM" id="MobiDB-lite"/>
    </source>
</evidence>
<organism evidence="6 7">
    <name type="scientific">Streptomyces olindensis</name>
    <dbReference type="NCBI Taxonomy" id="358823"/>
    <lineage>
        <taxon>Bacteria</taxon>
        <taxon>Bacillati</taxon>
        <taxon>Actinomycetota</taxon>
        <taxon>Actinomycetes</taxon>
        <taxon>Kitasatosporales</taxon>
        <taxon>Streptomycetaceae</taxon>
        <taxon>Streptomyces</taxon>
    </lineage>
</organism>
<name>A0ABV2XNZ6_9ACTN</name>
<feature type="region of interest" description="Disordered" evidence="5">
    <location>
        <begin position="1"/>
        <end position="52"/>
    </location>
</feature>
<dbReference type="Proteomes" id="UP001550603">
    <property type="component" value="Unassembled WGS sequence"/>
</dbReference>
<evidence type="ECO:0000256" key="4">
    <source>
        <dbReference type="ARBA" id="ARBA00023180"/>
    </source>
</evidence>